<dbReference type="GO" id="GO:0006508">
    <property type="term" value="P:proteolysis"/>
    <property type="evidence" value="ECO:0007669"/>
    <property type="project" value="UniProtKB-KW"/>
</dbReference>
<dbReference type="InterPro" id="IPR015500">
    <property type="entry name" value="Peptidase_S8_subtilisin-rel"/>
</dbReference>
<dbReference type="CDD" id="cd07477">
    <property type="entry name" value="Peptidases_S8_Subtilisin_subset"/>
    <property type="match status" value="1"/>
</dbReference>
<accession>A0A6I1MNC5</accession>
<dbReference type="InterPro" id="IPR051048">
    <property type="entry name" value="Peptidase_S8/S53_subtilisin"/>
</dbReference>
<evidence type="ECO:0000256" key="1">
    <source>
        <dbReference type="ARBA" id="ARBA00011073"/>
    </source>
</evidence>
<keyword evidence="2 5" id="KW-0645">Protease</keyword>
<dbReference type="Gene3D" id="3.40.50.200">
    <property type="entry name" value="Peptidase S8/S53 domain"/>
    <property type="match status" value="1"/>
</dbReference>
<dbReference type="PANTHER" id="PTHR43399:SF4">
    <property type="entry name" value="CELL WALL-ASSOCIATED PROTEASE"/>
    <property type="match status" value="1"/>
</dbReference>
<dbReference type="PROSITE" id="PS51892">
    <property type="entry name" value="SUBTILASE"/>
    <property type="match status" value="1"/>
</dbReference>
<keyword evidence="3 5" id="KW-0378">Hydrolase</keyword>
<dbReference type="OrthoDB" id="9798386at2"/>
<feature type="active site" description="Charge relay system" evidence="5">
    <location>
        <position position="88"/>
    </location>
</feature>
<dbReference type="InterPro" id="IPR023828">
    <property type="entry name" value="Peptidase_S8_Ser-AS"/>
</dbReference>
<gene>
    <name evidence="8" type="ORF">GBZ86_07580</name>
</gene>
<name>A0A6I1MNC5_9CLOT</name>
<dbReference type="RefSeq" id="WP_152889298.1">
    <property type="nucleotide sequence ID" value="NZ_WHJC01000086.1"/>
</dbReference>
<dbReference type="GO" id="GO:0004252">
    <property type="term" value="F:serine-type endopeptidase activity"/>
    <property type="evidence" value="ECO:0007669"/>
    <property type="project" value="UniProtKB-UniRule"/>
</dbReference>
<feature type="domain" description="Peptidase S8/S53" evidence="7">
    <location>
        <begin position="42"/>
        <end position="289"/>
    </location>
</feature>
<dbReference type="AlphaFoldDB" id="A0A6I1MNC5"/>
<dbReference type="InterPro" id="IPR023827">
    <property type="entry name" value="Peptidase_S8_Asp-AS"/>
</dbReference>
<comment type="similarity">
    <text evidence="1 5 6">Belongs to the peptidase S8 family.</text>
</comment>
<evidence type="ECO:0000256" key="3">
    <source>
        <dbReference type="ARBA" id="ARBA00022801"/>
    </source>
</evidence>
<comment type="caution">
    <text evidence="8">The sequence shown here is derived from an EMBL/GenBank/DDBJ whole genome shotgun (WGS) entry which is preliminary data.</text>
</comment>
<dbReference type="PRINTS" id="PR00723">
    <property type="entry name" value="SUBTILISIN"/>
</dbReference>
<protein>
    <submittedName>
        <fullName evidence="8">S8 family serine peptidase</fullName>
    </submittedName>
</protein>
<feature type="active site" description="Charge relay system" evidence="5">
    <location>
        <position position="250"/>
    </location>
</feature>
<evidence type="ECO:0000256" key="2">
    <source>
        <dbReference type="ARBA" id="ARBA00022670"/>
    </source>
</evidence>
<dbReference type="PROSITE" id="PS00136">
    <property type="entry name" value="SUBTILASE_ASP"/>
    <property type="match status" value="1"/>
</dbReference>
<keyword evidence="4 5" id="KW-0720">Serine protease</keyword>
<dbReference type="PROSITE" id="PS00138">
    <property type="entry name" value="SUBTILASE_SER"/>
    <property type="match status" value="1"/>
</dbReference>
<dbReference type="InterPro" id="IPR034202">
    <property type="entry name" value="Subtilisin_Carlsberg-like"/>
</dbReference>
<evidence type="ECO:0000313" key="9">
    <source>
        <dbReference type="Proteomes" id="UP000430345"/>
    </source>
</evidence>
<dbReference type="InterPro" id="IPR036852">
    <property type="entry name" value="Peptidase_S8/S53_dom_sf"/>
</dbReference>
<feature type="active site" description="Charge relay system" evidence="5">
    <location>
        <position position="51"/>
    </location>
</feature>
<dbReference type="Pfam" id="PF00082">
    <property type="entry name" value="Peptidase_S8"/>
    <property type="match status" value="1"/>
</dbReference>
<keyword evidence="9" id="KW-1185">Reference proteome</keyword>
<reference evidence="8 9" key="1">
    <citation type="submission" date="2019-10" db="EMBL/GenBank/DDBJ databases">
        <title>The Genome Sequence of Clostridium tarantellae Isolated from Fish Brain.</title>
        <authorList>
            <person name="Bano L."/>
            <person name="Kiel M."/>
            <person name="Sales G."/>
            <person name="Doxey A.C."/>
            <person name="Mansfield M.J."/>
            <person name="Schiavone M."/>
            <person name="Rossetto O."/>
            <person name="Pirazzini M."/>
            <person name="Dobrindt U."/>
            <person name="Montecucco C."/>
        </authorList>
    </citation>
    <scope>NUCLEOTIDE SEQUENCE [LARGE SCALE GENOMIC DNA]</scope>
    <source>
        <strain evidence="8 9">DSM 3997</strain>
    </source>
</reference>
<sequence length="321" mass="34861">MRSYEYNLPKYYINSISKVNDRIPDGVKMIKAPEFWEKGRMGEGIVIAVIDTGCDVNHPDLQDRIAGVKNFTSDDGGDTNNVTDYVGHGTHVCGIIAANENSSGIIGVAPRAKLLVLKSITSNGGTAEWVIDAINYAIDQKVNIISMSLGSNTPNDDLYIAIKRAVNNNILCVCAAGNNGDNNSETDELNYPAYYSEAISVGSINIERKFSPFSDSNNEVDLVAPGQGFGKKGILSTAPGARYVEMQGTSMATPHVAGALALIINWSKDNFKRELGEVELYAQLIKRTISLGYNKKMEGNGMLYLSTEELLTKVISSEQIF</sequence>
<dbReference type="PANTHER" id="PTHR43399">
    <property type="entry name" value="SUBTILISIN-RELATED"/>
    <property type="match status" value="1"/>
</dbReference>
<evidence type="ECO:0000256" key="6">
    <source>
        <dbReference type="RuleBase" id="RU003355"/>
    </source>
</evidence>
<proteinExistence type="inferred from homology"/>
<evidence type="ECO:0000313" key="8">
    <source>
        <dbReference type="EMBL" id="MPQ43617.1"/>
    </source>
</evidence>
<dbReference type="Proteomes" id="UP000430345">
    <property type="component" value="Unassembled WGS sequence"/>
</dbReference>
<evidence type="ECO:0000256" key="5">
    <source>
        <dbReference type="PROSITE-ProRule" id="PRU01240"/>
    </source>
</evidence>
<evidence type="ECO:0000259" key="7">
    <source>
        <dbReference type="Pfam" id="PF00082"/>
    </source>
</evidence>
<dbReference type="SUPFAM" id="SSF52743">
    <property type="entry name" value="Subtilisin-like"/>
    <property type="match status" value="1"/>
</dbReference>
<dbReference type="EMBL" id="WHJC01000086">
    <property type="protein sequence ID" value="MPQ43617.1"/>
    <property type="molecule type" value="Genomic_DNA"/>
</dbReference>
<dbReference type="PROSITE" id="PS00137">
    <property type="entry name" value="SUBTILASE_HIS"/>
    <property type="match status" value="1"/>
</dbReference>
<evidence type="ECO:0000256" key="4">
    <source>
        <dbReference type="ARBA" id="ARBA00022825"/>
    </source>
</evidence>
<dbReference type="InterPro" id="IPR022398">
    <property type="entry name" value="Peptidase_S8_His-AS"/>
</dbReference>
<dbReference type="InterPro" id="IPR000209">
    <property type="entry name" value="Peptidase_S8/S53_dom"/>
</dbReference>
<organism evidence="8 9">
    <name type="scientific">Clostridium tarantellae</name>
    <dbReference type="NCBI Taxonomy" id="39493"/>
    <lineage>
        <taxon>Bacteria</taxon>
        <taxon>Bacillati</taxon>
        <taxon>Bacillota</taxon>
        <taxon>Clostridia</taxon>
        <taxon>Eubacteriales</taxon>
        <taxon>Clostridiaceae</taxon>
        <taxon>Clostridium</taxon>
    </lineage>
</organism>